<dbReference type="Pfam" id="PF02629">
    <property type="entry name" value="CoA_binding"/>
    <property type="match status" value="1"/>
</dbReference>
<proteinExistence type="predicted"/>
<evidence type="ECO:0000313" key="2">
    <source>
        <dbReference type="EMBL" id="CUP18285.1"/>
    </source>
</evidence>
<dbReference type="GO" id="GO:0006099">
    <property type="term" value="P:tricarboxylic acid cycle"/>
    <property type="evidence" value="ECO:0007669"/>
    <property type="project" value="TreeGrafter"/>
</dbReference>
<protein>
    <submittedName>
        <fullName evidence="3">Succinyl-CoA synthetase alpha chain</fullName>
        <ecNumber evidence="3">6.2.1.5</ecNumber>
    </submittedName>
</protein>
<reference evidence="4 5" key="1">
    <citation type="submission" date="2015-09" db="EMBL/GenBank/DDBJ databases">
        <authorList>
            <consortium name="Pathogen Informatics"/>
        </authorList>
    </citation>
    <scope>NUCLEOTIDE SEQUENCE [LARGE SCALE GENOMIC DNA]</scope>
    <source>
        <strain evidence="2 4">2789STDY5834880</strain>
        <strain evidence="3 5">2789STDY5834946</strain>
    </source>
</reference>
<dbReference type="GO" id="GO:0009361">
    <property type="term" value="C:succinate-CoA ligase complex (ADP-forming)"/>
    <property type="evidence" value="ECO:0007669"/>
    <property type="project" value="TreeGrafter"/>
</dbReference>
<sequence>MSILIDKSTRLIVQGITGRDGLFHARKMKEYGTNVVGGTSPGKGGTDANGIPVFNTMYEAVEQT</sequence>
<dbReference type="EMBL" id="CZBL01000008">
    <property type="protein sequence ID" value="CUQ23476.1"/>
    <property type="molecule type" value="Genomic_DNA"/>
</dbReference>
<evidence type="ECO:0000313" key="3">
    <source>
        <dbReference type="EMBL" id="CUQ23476.1"/>
    </source>
</evidence>
<organism evidence="3 5">
    <name type="scientific">Bacteroides caccae</name>
    <dbReference type="NCBI Taxonomy" id="47678"/>
    <lineage>
        <taxon>Bacteria</taxon>
        <taxon>Pseudomonadati</taxon>
        <taxon>Bacteroidota</taxon>
        <taxon>Bacteroidia</taxon>
        <taxon>Bacteroidales</taxon>
        <taxon>Bacteroidaceae</taxon>
        <taxon>Bacteroides</taxon>
    </lineage>
</organism>
<dbReference type="Proteomes" id="UP000095725">
    <property type="component" value="Unassembled WGS sequence"/>
</dbReference>
<dbReference type="Gene3D" id="3.40.50.720">
    <property type="entry name" value="NAD(P)-binding Rossmann-like Domain"/>
    <property type="match status" value="1"/>
</dbReference>
<dbReference type="GO" id="GO:0004776">
    <property type="term" value="F:succinate-CoA ligase (GDP-forming) activity"/>
    <property type="evidence" value="ECO:0007669"/>
    <property type="project" value="TreeGrafter"/>
</dbReference>
<dbReference type="PANTHER" id="PTHR11117:SF2">
    <property type="entry name" value="SUCCINATE--COA LIGASE [ADP_GDP-FORMING] SUBUNIT ALPHA, MITOCHONDRIAL"/>
    <property type="match status" value="1"/>
</dbReference>
<dbReference type="PANTHER" id="PTHR11117">
    <property type="entry name" value="SUCCINYL-COA LIGASE SUBUNIT ALPHA"/>
    <property type="match status" value="1"/>
</dbReference>
<feature type="domain" description="CoA-binding" evidence="1">
    <location>
        <begin position="6"/>
        <end position="63"/>
    </location>
</feature>
<keyword evidence="3" id="KW-0436">Ligase</keyword>
<evidence type="ECO:0000259" key="1">
    <source>
        <dbReference type="Pfam" id="PF02629"/>
    </source>
</evidence>
<dbReference type="GO" id="GO:0004775">
    <property type="term" value="F:succinate-CoA ligase (ADP-forming) activity"/>
    <property type="evidence" value="ECO:0007669"/>
    <property type="project" value="UniProtKB-EC"/>
</dbReference>
<dbReference type="InterPro" id="IPR036291">
    <property type="entry name" value="NAD(P)-bd_dom_sf"/>
</dbReference>
<evidence type="ECO:0000313" key="4">
    <source>
        <dbReference type="Proteomes" id="UP000095657"/>
    </source>
</evidence>
<dbReference type="EC" id="6.2.1.5" evidence="3"/>
<dbReference type="Proteomes" id="UP000095657">
    <property type="component" value="Unassembled WGS sequence"/>
</dbReference>
<dbReference type="AlphaFoldDB" id="A0A174UQ84"/>
<dbReference type="EMBL" id="CZAI01000003">
    <property type="protein sequence ID" value="CUP18285.1"/>
    <property type="molecule type" value="Genomic_DNA"/>
</dbReference>
<dbReference type="SUPFAM" id="SSF51735">
    <property type="entry name" value="NAD(P)-binding Rossmann-fold domains"/>
    <property type="match status" value="1"/>
</dbReference>
<accession>A0A174UQ84</accession>
<dbReference type="InterPro" id="IPR003781">
    <property type="entry name" value="CoA-bd"/>
</dbReference>
<name>A0A174UQ84_9BACE</name>
<gene>
    <name evidence="3" type="primary">sucD_1</name>
    <name evidence="2" type="synonym">sucD_2</name>
    <name evidence="2" type="ORF">ERS852494_01700</name>
    <name evidence="3" type="ORF">ERS852558_02282</name>
</gene>
<evidence type="ECO:0000313" key="5">
    <source>
        <dbReference type="Proteomes" id="UP000095725"/>
    </source>
</evidence>
<dbReference type="STRING" id="47678.ERS852494_01700"/>